<dbReference type="OrthoDB" id="1927169at2759"/>
<dbReference type="PANTHER" id="PTHR33312:SF8">
    <property type="entry name" value="MEMBRANE-ASSOCIATED KINASE REGULATOR 1-RELATED"/>
    <property type="match status" value="1"/>
</dbReference>
<sequence>MNHQNLSPYLPLPLTPSLHHLHQTLNSLSLSHLAISPLPISALPMSSSTKASSYLSISLLASPWFEPSCLPLPALHLPPTPLPRPLVTPLAAPTTLTPPSPVISVYSQSVIRPDLVPLQRKTSSRDSTRVTIAIKSKKPNLLARFSSVFRKSRDQENVSVSASSVKRMSASAKDVIRKYLKKVKPLYEKLSQKHQQQHQQQQRQRMATLATAVSLPLKTERSAGKDRETFVISDTRNDNIPQSFSGNLSLRYPRRRSCISSCPSSMRSSPNHSGVLCRNAVIGGMSYSDSSSMDELQNAIQGAIAHCKKSMTQNRTLVS</sequence>
<evidence type="ECO:0000313" key="1">
    <source>
        <dbReference type="EMBL" id="KAJ4956581.1"/>
    </source>
</evidence>
<dbReference type="PANTHER" id="PTHR33312">
    <property type="entry name" value="MEMBRANE-ASSOCIATED KINASE REGULATOR 4-RELATED"/>
    <property type="match status" value="1"/>
</dbReference>
<proteinExistence type="predicted"/>
<evidence type="ECO:0008006" key="3">
    <source>
        <dbReference type="Google" id="ProtNLM"/>
    </source>
</evidence>
<evidence type="ECO:0000313" key="2">
    <source>
        <dbReference type="Proteomes" id="UP001141806"/>
    </source>
</evidence>
<dbReference type="Proteomes" id="UP001141806">
    <property type="component" value="Unassembled WGS sequence"/>
</dbReference>
<dbReference type="GO" id="GO:0005886">
    <property type="term" value="C:plasma membrane"/>
    <property type="evidence" value="ECO:0007669"/>
    <property type="project" value="InterPro"/>
</dbReference>
<accession>A0A9Q0JYF1</accession>
<protein>
    <recommendedName>
        <fullName evidence="3">Membrane-associated kinase regulator 1</fullName>
    </recommendedName>
</protein>
<reference evidence="1" key="1">
    <citation type="journal article" date="2023" name="Plant J.">
        <title>The genome of the king protea, Protea cynaroides.</title>
        <authorList>
            <person name="Chang J."/>
            <person name="Duong T.A."/>
            <person name="Schoeman C."/>
            <person name="Ma X."/>
            <person name="Roodt D."/>
            <person name="Barker N."/>
            <person name="Li Z."/>
            <person name="Van de Peer Y."/>
            <person name="Mizrachi E."/>
        </authorList>
    </citation>
    <scope>NUCLEOTIDE SEQUENCE</scope>
    <source>
        <tissue evidence="1">Young leaves</tissue>
    </source>
</reference>
<dbReference type="InterPro" id="IPR039620">
    <property type="entry name" value="BKI1/MAKR1/3/4"/>
</dbReference>
<comment type="caution">
    <text evidence="1">The sequence shown here is derived from an EMBL/GenBank/DDBJ whole genome shotgun (WGS) entry which is preliminary data.</text>
</comment>
<dbReference type="EMBL" id="JAMYWD010000011">
    <property type="protein sequence ID" value="KAJ4956581.1"/>
    <property type="molecule type" value="Genomic_DNA"/>
</dbReference>
<dbReference type="GO" id="GO:0019210">
    <property type="term" value="F:kinase inhibitor activity"/>
    <property type="evidence" value="ECO:0007669"/>
    <property type="project" value="InterPro"/>
</dbReference>
<name>A0A9Q0JYF1_9MAGN</name>
<keyword evidence="2" id="KW-1185">Reference proteome</keyword>
<gene>
    <name evidence="1" type="ORF">NE237_013364</name>
</gene>
<dbReference type="AlphaFoldDB" id="A0A9Q0JYF1"/>
<organism evidence="1 2">
    <name type="scientific">Protea cynaroides</name>
    <dbReference type="NCBI Taxonomy" id="273540"/>
    <lineage>
        <taxon>Eukaryota</taxon>
        <taxon>Viridiplantae</taxon>
        <taxon>Streptophyta</taxon>
        <taxon>Embryophyta</taxon>
        <taxon>Tracheophyta</taxon>
        <taxon>Spermatophyta</taxon>
        <taxon>Magnoliopsida</taxon>
        <taxon>Proteales</taxon>
        <taxon>Proteaceae</taxon>
        <taxon>Protea</taxon>
    </lineage>
</organism>